<organism evidence="1 2">
    <name type="scientific">Stenotrophomonas acidaminiphila</name>
    <dbReference type="NCBI Taxonomy" id="128780"/>
    <lineage>
        <taxon>Bacteria</taxon>
        <taxon>Pseudomonadati</taxon>
        <taxon>Pseudomonadota</taxon>
        <taxon>Gammaproteobacteria</taxon>
        <taxon>Lysobacterales</taxon>
        <taxon>Lysobacteraceae</taxon>
        <taxon>Stenotrophomonas</taxon>
    </lineage>
</organism>
<reference evidence="1 2" key="1">
    <citation type="journal article" date="2015" name="Genome Announc.">
        <title>Complete Genome Sequencing of Stenotrophomonas acidaminiphila ZAC14D2_NAIMI4_2, a Multidrug-Resistant Strain Isolated from Sediments of a Polluted River in Mexico, Uncovers New Antibiotic Resistance Genes and a Novel Class-II Lasso Peptide Biosynthesis Gene Cluster.</title>
        <authorList>
            <person name="Vinuesa P."/>
            <person name="Ochoa-Sanchez L.E."/>
        </authorList>
    </citation>
    <scope>NUCLEOTIDE SEQUENCE [LARGE SCALE GENOMIC DNA]</scope>
    <source>
        <strain evidence="1 2">ZAC14D2_NAIMI4_2</strain>
    </source>
</reference>
<dbReference type="KEGG" id="sacz:AOT14_16860"/>
<evidence type="ECO:0000313" key="2">
    <source>
        <dbReference type="Proteomes" id="UP000061010"/>
    </source>
</evidence>
<sequence length="75" mass="8450">MRLRHLPAFLPTRRAPAFAVADRRSRRDNGLNPLHFAALRAMREATTVAPPRPLLRRLAVRLATAFVPPVGEKFP</sequence>
<dbReference type="RefSeq" id="WP_162486404.1">
    <property type="nucleotide sequence ID" value="NZ_DAMDNZ010000004.1"/>
</dbReference>
<dbReference type="EMBL" id="CP012900">
    <property type="protein sequence ID" value="ALJ28074.1"/>
    <property type="molecule type" value="Genomic_DNA"/>
</dbReference>
<dbReference type="Proteomes" id="UP000061010">
    <property type="component" value="Chromosome"/>
</dbReference>
<proteinExistence type="predicted"/>
<dbReference type="AlphaFoldDB" id="A0A0S1AZ53"/>
<gene>
    <name evidence="1" type="ORF">AOT14_16860</name>
</gene>
<protein>
    <submittedName>
        <fullName evidence="1">Uncharacterized protein</fullName>
    </submittedName>
</protein>
<evidence type="ECO:0000313" key="1">
    <source>
        <dbReference type="EMBL" id="ALJ28074.1"/>
    </source>
</evidence>
<accession>A0A0S1AZ53</accession>
<keyword evidence="2" id="KW-1185">Reference proteome</keyword>
<name>A0A0S1AZ53_9GAMM</name>
<dbReference type="PATRIC" id="fig|128780.6.peg.1690"/>